<dbReference type="Pfam" id="PF05229">
    <property type="entry name" value="SCPU"/>
    <property type="match status" value="2"/>
</dbReference>
<accession>A0A090V2J7</accession>
<dbReference type="InterPro" id="IPR053167">
    <property type="entry name" value="Spore_coat_component"/>
</dbReference>
<dbReference type="PANTHER" id="PTHR37089:SF1">
    <property type="entry name" value="MEMBRANE PROTEIN"/>
    <property type="match status" value="1"/>
</dbReference>
<evidence type="ECO:0000259" key="2">
    <source>
        <dbReference type="Pfam" id="PF05229"/>
    </source>
</evidence>
<proteinExistence type="predicted"/>
<dbReference type="AlphaFoldDB" id="A0A090V2J7"/>
<dbReference type="SMART" id="SM00972">
    <property type="entry name" value="SCPU"/>
    <property type="match status" value="2"/>
</dbReference>
<evidence type="ECO:0000313" key="3">
    <source>
        <dbReference type="EMBL" id="GAL58353.1"/>
    </source>
</evidence>
<evidence type="ECO:0000256" key="1">
    <source>
        <dbReference type="SAM" id="SignalP"/>
    </source>
</evidence>
<dbReference type="EMBL" id="BBMZ01000010">
    <property type="protein sequence ID" value="GAL58353.1"/>
    <property type="molecule type" value="Genomic_DNA"/>
</dbReference>
<keyword evidence="4" id="KW-1185">Reference proteome</keyword>
<dbReference type="InterPro" id="IPR007893">
    <property type="entry name" value="Spore_coat_U/FanG"/>
</dbReference>
<keyword evidence="1" id="KW-0732">Signal</keyword>
<dbReference type="InterPro" id="IPR008966">
    <property type="entry name" value="Adhesion_dom_sf"/>
</dbReference>
<reference evidence="3 4" key="1">
    <citation type="submission" date="2014-09" db="EMBL/GenBank/DDBJ databases">
        <title>Whole genome shotgun sequence of Escherichia vulneris NBRC 102420.</title>
        <authorList>
            <person name="Yoshida Y."/>
            <person name="Hosoyama A."/>
            <person name="Tsuchikane K."/>
            <person name="Ohji S."/>
            <person name="Ichikawa N."/>
            <person name="Kimura A."/>
            <person name="Yamazoe A."/>
            <person name="Ezaki T."/>
            <person name="Fujita N."/>
        </authorList>
    </citation>
    <scope>NUCLEOTIDE SEQUENCE [LARGE SCALE GENOMIC DNA]</scope>
    <source>
        <strain evidence="3 4">NBRC 102420</strain>
    </source>
</reference>
<feature type="signal peptide" evidence="1">
    <location>
        <begin position="1"/>
        <end position="20"/>
    </location>
</feature>
<organism evidence="3 4">
    <name type="scientific">Pseudescherichia vulneris NBRC 102420</name>
    <dbReference type="NCBI Taxonomy" id="1115515"/>
    <lineage>
        <taxon>Bacteria</taxon>
        <taxon>Pseudomonadati</taxon>
        <taxon>Pseudomonadota</taxon>
        <taxon>Gammaproteobacteria</taxon>
        <taxon>Enterobacterales</taxon>
        <taxon>Enterobacteriaceae</taxon>
        <taxon>Pseudescherichia</taxon>
    </lineage>
</organism>
<dbReference type="Proteomes" id="UP000029462">
    <property type="component" value="Unassembled WGS sequence"/>
</dbReference>
<dbReference type="SUPFAM" id="SSF49401">
    <property type="entry name" value="Bacterial adhesins"/>
    <property type="match status" value="1"/>
</dbReference>
<evidence type="ECO:0000313" key="4">
    <source>
        <dbReference type="Proteomes" id="UP000029462"/>
    </source>
</evidence>
<gene>
    <name evidence="3" type="ORF">EV102420_10_01350</name>
</gene>
<dbReference type="STRING" id="1115515.EV102420_10_01350"/>
<sequence>MRRAIMLFLLLMGCSPLAWSACTVTPTNGVFGTVTSFALNSTEQEISGSLTVQCDAVLLNLLTGNAITMQLSSASAAVSNRAILRRVDNPASTDTIPVRLCGAAGCNNNSETLIGGSYTWSGNALLDLLNTRRIVLPIYFRTLSGQTVAAGQYQATFNLNVTYNICSLGLLGGCGSWQTGTVPVAVTATISITNDCITITAPNVNFGSAPLVKNFPAVAQGVAVTCTKGSVYSVGINNGSNASGNVRNMASGNNRLSYEIYKGSTSARWGSSGTERWASSASSLLSANGLVRTYNYTARVLTTQSTPPAGTYSDTVVVDIAF</sequence>
<comment type="caution">
    <text evidence="3">The sequence shown here is derived from an EMBL/GenBank/DDBJ whole genome shotgun (WGS) entry which is preliminary data.</text>
</comment>
<name>A0A090V2J7_PSEVU</name>
<feature type="domain" description="Spore coat protein U/FanG" evidence="2">
    <location>
        <begin position="13"/>
        <end position="158"/>
    </location>
</feature>
<protein>
    <recommendedName>
        <fullName evidence="2">Spore coat protein U/FanG domain-containing protein</fullName>
    </recommendedName>
</protein>
<dbReference type="PROSITE" id="PS51257">
    <property type="entry name" value="PROKAR_LIPOPROTEIN"/>
    <property type="match status" value="1"/>
</dbReference>
<dbReference type="OrthoDB" id="8901110at2"/>
<feature type="chain" id="PRO_5001865142" description="Spore coat protein U/FanG domain-containing protein" evidence="1">
    <location>
        <begin position="21"/>
        <end position="322"/>
    </location>
</feature>
<feature type="domain" description="Spore coat protein U/FanG" evidence="2">
    <location>
        <begin position="185"/>
        <end position="318"/>
    </location>
</feature>
<dbReference type="PANTHER" id="PTHR37089">
    <property type="entry name" value="PROTEIN U-RELATED"/>
    <property type="match status" value="1"/>
</dbReference>
<dbReference type="RefSeq" id="WP_042391383.1">
    <property type="nucleotide sequence ID" value="NZ_BBMZ01000010.1"/>
</dbReference>
<dbReference type="eggNOG" id="COG5430">
    <property type="taxonomic scope" value="Bacteria"/>
</dbReference>